<dbReference type="Pfam" id="PF02518">
    <property type="entry name" value="HATPase_c"/>
    <property type="match status" value="1"/>
</dbReference>
<evidence type="ECO:0000313" key="13">
    <source>
        <dbReference type="EMBL" id="XBP70677.1"/>
    </source>
</evidence>
<dbReference type="GO" id="GO:0000155">
    <property type="term" value="F:phosphorelay sensor kinase activity"/>
    <property type="evidence" value="ECO:0007669"/>
    <property type="project" value="InterPro"/>
</dbReference>
<evidence type="ECO:0000259" key="12">
    <source>
        <dbReference type="PROSITE" id="PS50885"/>
    </source>
</evidence>
<evidence type="ECO:0000256" key="4">
    <source>
        <dbReference type="ARBA" id="ARBA00022553"/>
    </source>
</evidence>
<sequence>MTHSRSLRRQLLLWLLLPQLVLWLGGGALTYRIALNYAEKGLDQSLSQSVRSLARQIKPMGSGLLVDFPKAAQAIIEEDPVDRVSYMVSSPPGKFLIGNQEIAAPPPAHALGTLVFYRMEIDGKPMRAVALDVAYGEEKHPQLLRVQLAKSYIARERIAEELIGDLLAPLLLLGVALSVLVYAGIKRGMAPLTRLEKQLKERSVADLTPLEFTTAPTEVHTLVDAINRLLAAVRRSVSQEKRFINDAAHQLRTPLAGLINQTELALGESDAALIKARLHKVHAGAQRSAHLVNQLLALARSGSEAPMAQVDLAQLAQDVARELSPRAVTMKVDLGYEGHQHAWMQGSATLLREAVTNLLDNALRYGVSREAGNEPTVTVSVHQHAAHVVLAVEDNGPGLSDAQREHVFERFWRGSDLPGGCGLGLAIVQEIARRHAGEARVTPVAPQGLRVSLHF</sequence>
<dbReference type="InterPro" id="IPR003660">
    <property type="entry name" value="HAMP_dom"/>
</dbReference>
<keyword evidence="9" id="KW-0902">Two-component regulatory system</keyword>
<organism evidence="13">
    <name type="scientific">Polaromonas hydrogenivorans</name>
    <dbReference type="NCBI Taxonomy" id="335476"/>
    <lineage>
        <taxon>Bacteria</taxon>
        <taxon>Pseudomonadati</taxon>
        <taxon>Pseudomonadota</taxon>
        <taxon>Betaproteobacteria</taxon>
        <taxon>Burkholderiales</taxon>
        <taxon>Comamonadaceae</taxon>
        <taxon>Polaromonas</taxon>
    </lineage>
</organism>
<protein>
    <recommendedName>
        <fullName evidence="3">histidine kinase</fullName>
        <ecNumber evidence="3">2.7.13.3</ecNumber>
    </recommendedName>
</protein>
<dbReference type="Pfam" id="PF00512">
    <property type="entry name" value="HisKA"/>
    <property type="match status" value="1"/>
</dbReference>
<dbReference type="CDD" id="cd00082">
    <property type="entry name" value="HisKA"/>
    <property type="match status" value="1"/>
</dbReference>
<dbReference type="SMART" id="SM00387">
    <property type="entry name" value="HATPase_c"/>
    <property type="match status" value="1"/>
</dbReference>
<dbReference type="SUPFAM" id="SSF47384">
    <property type="entry name" value="Homodimeric domain of signal transducing histidine kinase"/>
    <property type="match status" value="1"/>
</dbReference>
<dbReference type="PROSITE" id="PS50885">
    <property type="entry name" value="HAMP"/>
    <property type="match status" value="1"/>
</dbReference>
<dbReference type="InterPro" id="IPR003661">
    <property type="entry name" value="HisK_dim/P_dom"/>
</dbReference>
<dbReference type="InterPro" id="IPR005467">
    <property type="entry name" value="His_kinase_dom"/>
</dbReference>
<comment type="catalytic activity">
    <reaction evidence="1">
        <text>ATP + protein L-histidine = ADP + protein N-phospho-L-histidine.</text>
        <dbReference type="EC" id="2.7.13.3"/>
    </reaction>
</comment>
<keyword evidence="6" id="KW-0812">Transmembrane</keyword>
<dbReference type="EMBL" id="CP157675">
    <property type="protein sequence ID" value="XBP70677.1"/>
    <property type="molecule type" value="Genomic_DNA"/>
</dbReference>
<evidence type="ECO:0000256" key="6">
    <source>
        <dbReference type="ARBA" id="ARBA00022692"/>
    </source>
</evidence>
<dbReference type="PRINTS" id="PR00344">
    <property type="entry name" value="BCTRLSENSOR"/>
</dbReference>
<dbReference type="InterPro" id="IPR013727">
    <property type="entry name" value="2CSK_N"/>
</dbReference>
<dbReference type="SMART" id="SM00388">
    <property type="entry name" value="HisKA"/>
    <property type="match status" value="1"/>
</dbReference>
<feature type="domain" description="HAMP" evidence="12">
    <location>
        <begin position="186"/>
        <end position="238"/>
    </location>
</feature>
<dbReference type="AlphaFoldDB" id="A0AAU7LSJ6"/>
<evidence type="ECO:0000256" key="5">
    <source>
        <dbReference type="ARBA" id="ARBA00022679"/>
    </source>
</evidence>
<evidence type="ECO:0000256" key="7">
    <source>
        <dbReference type="ARBA" id="ARBA00022777"/>
    </source>
</evidence>
<dbReference type="CDD" id="cd00075">
    <property type="entry name" value="HATPase"/>
    <property type="match status" value="1"/>
</dbReference>
<proteinExistence type="predicted"/>
<dbReference type="EC" id="2.7.13.3" evidence="3"/>
<dbReference type="InterPro" id="IPR004358">
    <property type="entry name" value="Sig_transdc_His_kin-like_C"/>
</dbReference>
<evidence type="ECO:0000256" key="8">
    <source>
        <dbReference type="ARBA" id="ARBA00022989"/>
    </source>
</evidence>
<dbReference type="GO" id="GO:0005886">
    <property type="term" value="C:plasma membrane"/>
    <property type="evidence" value="ECO:0007669"/>
    <property type="project" value="TreeGrafter"/>
</dbReference>
<dbReference type="InterPro" id="IPR050428">
    <property type="entry name" value="TCS_sensor_his_kinase"/>
</dbReference>
<dbReference type="Pfam" id="PF08521">
    <property type="entry name" value="2CSK_N"/>
    <property type="match status" value="1"/>
</dbReference>
<dbReference type="InterPro" id="IPR003594">
    <property type="entry name" value="HATPase_dom"/>
</dbReference>
<dbReference type="SUPFAM" id="SSF55874">
    <property type="entry name" value="ATPase domain of HSP90 chaperone/DNA topoisomerase II/histidine kinase"/>
    <property type="match status" value="1"/>
</dbReference>
<evidence type="ECO:0000256" key="10">
    <source>
        <dbReference type="ARBA" id="ARBA00023136"/>
    </source>
</evidence>
<comment type="subcellular location">
    <subcellularLocation>
        <location evidence="2">Membrane</location>
    </subcellularLocation>
</comment>
<keyword evidence="4" id="KW-0597">Phosphoprotein</keyword>
<reference evidence="13" key="1">
    <citation type="submission" date="2024-05" db="EMBL/GenBank/DDBJ databases">
        <authorList>
            <person name="Bunk B."/>
            <person name="Swiderski J."/>
            <person name="Sproer C."/>
            <person name="Thiel V."/>
        </authorList>
    </citation>
    <scope>NUCLEOTIDE SEQUENCE</scope>
    <source>
        <strain evidence="13">DSM 17735</strain>
    </source>
</reference>
<dbReference type="PANTHER" id="PTHR45436:SF1">
    <property type="entry name" value="SENSOR PROTEIN QSEC"/>
    <property type="match status" value="1"/>
</dbReference>
<gene>
    <name evidence="13" type="ORF">ABLV49_02355</name>
</gene>
<dbReference type="InterPro" id="IPR036890">
    <property type="entry name" value="HATPase_C_sf"/>
</dbReference>
<accession>A0AAU7LSJ6</accession>
<feature type="domain" description="Histidine kinase" evidence="11">
    <location>
        <begin position="246"/>
        <end position="455"/>
    </location>
</feature>
<evidence type="ECO:0000256" key="1">
    <source>
        <dbReference type="ARBA" id="ARBA00000085"/>
    </source>
</evidence>
<keyword evidence="5" id="KW-0808">Transferase</keyword>
<dbReference type="Gene3D" id="1.10.287.130">
    <property type="match status" value="1"/>
</dbReference>
<dbReference type="PROSITE" id="PS50109">
    <property type="entry name" value="HIS_KIN"/>
    <property type="match status" value="1"/>
</dbReference>
<dbReference type="RefSeq" id="WP_349280016.1">
    <property type="nucleotide sequence ID" value="NZ_CBCSCU010000037.1"/>
</dbReference>
<keyword evidence="10" id="KW-0472">Membrane</keyword>
<keyword evidence="7 13" id="KW-0418">Kinase</keyword>
<evidence type="ECO:0000256" key="9">
    <source>
        <dbReference type="ARBA" id="ARBA00023012"/>
    </source>
</evidence>
<keyword evidence="8" id="KW-1133">Transmembrane helix</keyword>
<evidence type="ECO:0000256" key="3">
    <source>
        <dbReference type="ARBA" id="ARBA00012438"/>
    </source>
</evidence>
<dbReference type="Gene3D" id="3.30.565.10">
    <property type="entry name" value="Histidine kinase-like ATPase, C-terminal domain"/>
    <property type="match status" value="1"/>
</dbReference>
<evidence type="ECO:0000259" key="11">
    <source>
        <dbReference type="PROSITE" id="PS50109"/>
    </source>
</evidence>
<dbReference type="PANTHER" id="PTHR45436">
    <property type="entry name" value="SENSOR HISTIDINE KINASE YKOH"/>
    <property type="match status" value="1"/>
</dbReference>
<name>A0AAU7LSJ6_9BURK</name>
<evidence type="ECO:0000256" key="2">
    <source>
        <dbReference type="ARBA" id="ARBA00004370"/>
    </source>
</evidence>
<dbReference type="InterPro" id="IPR036097">
    <property type="entry name" value="HisK_dim/P_sf"/>
</dbReference>